<feature type="chain" id="PRO_5044850756" evidence="10">
    <location>
        <begin position="29"/>
        <end position="263"/>
    </location>
</feature>
<evidence type="ECO:0000256" key="2">
    <source>
        <dbReference type="ARBA" id="ARBA00022512"/>
    </source>
</evidence>
<evidence type="ECO:0000313" key="13">
    <source>
        <dbReference type="EMBL" id="MDT0415972.1"/>
    </source>
</evidence>
<dbReference type="Pfam" id="PF03777">
    <property type="entry name" value="ChpA-C"/>
    <property type="match status" value="2"/>
</dbReference>
<evidence type="ECO:0000256" key="1">
    <source>
        <dbReference type="ARBA" id="ARBA00004191"/>
    </source>
</evidence>
<accession>A0ABD5E593</accession>
<protein>
    <submittedName>
        <fullName evidence="13">Chaplin</fullName>
    </submittedName>
</protein>
<keyword evidence="2" id="KW-0134">Cell wall</keyword>
<comment type="caution">
    <text evidence="13">The sequence shown here is derived from an EMBL/GenBank/DDBJ whole genome shotgun (WGS) entry which is preliminary data.</text>
</comment>
<feature type="signal peptide" evidence="10">
    <location>
        <begin position="1"/>
        <end position="28"/>
    </location>
</feature>
<feature type="domain" description="Chaplin" evidence="12">
    <location>
        <begin position="127"/>
        <end position="167"/>
    </location>
</feature>
<keyword evidence="7" id="KW-0572">Peptidoglycan-anchor</keyword>
<evidence type="ECO:0000256" key="10">
    <source>
        <dbReference type="SAM" id="SignalP"/>
    </source>
</evidence>
<feature type="domain" description="Chaplin" evidence="12">
    <location>
        <begin position="39"/>
        <end position="79"/>
    </location>
</feature>
<evidence type="ECO:0000256" key="8">
    <source>
        <dbReference type="PROSITE-ProRule" id="PRU01232"/>
    </source>
</evidence>
<evidence type="ECO:0000313" key="14">
    <source>
        <dbReference type="Proteomes" id="UP001183607"/>
    </source>
</evidence>
<dbReference type="PROSITE" id="PS50847">
    <property type="entry name" value="GRAM_POS_ANCHORING"/>
    <property type="match status" value="1"/>
</dbReference>
<feature type="region of interest" description="Disordered" evidence="9">
    <location>
        <begin position="79"/>
        <end position="136"/>
    </location>
</feature>
<evidence type="ECO:0000256" key="5">
    <source>
        <dbReference type="ARBA" id="ARBA00022889"/>
    </source>
</evidence>
<evidence type="ECO:0000256" key="7">
    <source>
        <dbReference type="ARBA" id="ARBA00023088"/>
    </source>
</evidence>
<sequence length="263" mass="25759">MRQVTRKGLMTVAAASGVLAVTGGYAVADSGAQGAAVGSPGVLAGNLVQAPVDVPVNVCGNTVDVVGLLNPAFGNHCQNGSGQSRPGGYGDEDGGGHHGGHQSGGGHHGGGHQSGGGAHAGGPATNSPGVGSGNEVQVPVDVPVNACGNNISVIGLLNPVFGNDCANESTPQHPEHPGNPGTPEKPKPPKTPETPEPPKTPETPKPPVERTTPPAPQISVKTPTHTQQLAETGSEVPAGALGAAAAGMLLAGAVVYRKARANA</sequence>
<feature type="compositionally biased region" description="Gly residues" evidence="9">
    <location>
        <begin position="101"/>
        <end position="120"/>
    </location>
</feature>
<dbReference type="InterPro" id="IPR019931">
    <property type="entry name" value="LPXTG_anchor"/>
</dbReference>
<dbReference type="PROSITE" id="PS51884">
    <property type="entry name" value="CHAPLIN"/>
    <property type="match status" value="2"/>
</dbReference>
<evidence type="ECO:0000256" key="3">
    <source>
        <dbReference type="ARBA" id="ARBA00022525"/>
    </source>
</evidence>
<evidence type="ECO:0000256" key="9">
    <source>
        <dbReference type="SAM" id="MobiDB-lite"/>
    </source>
</evidence>
<feature type="compositionally biased region" description="Pro residues" evidence="9">
    <location>
        <begin position="189"/>
        <end position="206"/>
    </location>
</feature>
<keyword evidence="6 8" id="KW-0034">Amyloid</keyword>
<dbReference type="EMBL" id="JAVRER010000012">
    <property type="protein sequence ID" value="MDT0415972.1"/>
    <property type="molecule type" value="Genomic_DNA"/>
</dbReference>
<dbReference type="InterPro" id="IPR005528">
    <property type="entry name" value="ChpA-H"/>
</dbReference>
<evidence type="ECO:0000256" key="4">
    <source>
        <dbReference type="ARBA" id="ARBA00022729"/>
    </source>
</evidence>
<keyword evidence="5" id="KW-0130">Cell adhesion</keyword>
<feature type="domain" description="Gram-positive cocci surface proteins LPxTG" evidence="11">
    <location>
        <begin position="229"/>
        <end position="263"/>
    </location>
</feature>
<dbReference type="AlphaFoldDB" id="A0ABD5E593"/>
<dbReference type="Proteomes" id="UP001183607">
    <property type="component" value="Unassembled WGS sequence"/>
</dbReference>
<evidence type="ECO:0000259" key="11">
    <source>
        <dbReference type="PROSITE" id="PS50847"/>
    </source>
</evidence>
<organism evidence="13 14">
    <name type="scientific">Streptomyces evansiae</name>
    <dbReference type="NCBI Taxonomy" id="3075535"/>
    <lineage>
        <taxon>Bacteria</taxon>
        <taxon>Bacillati</taxon>
        <taxon>Actinomycetota</taxon>
        <taxon>Actinomycetes</taxon>
        <taxon>Kitasatosporales</taxon>
        <taxon>Streptomycetaceae</taxon>
        <taxon>Streptomyces</taxon>
    </lineage>
</organism>
<keyword evidence="4 10" id="KW-0732">Signal</keyword>
<dbReference type="GO" id="GO:0007155">
    <property type="term" value="P:cell adhesion"/>
    <property type="evidence" value="ECO:0007669"/>
    <property type="project" value="UniProtKB-KW"/>
</dbReference>
<reference evidence="14" key="1">
    <citation type="submission" date="2023-07" db="EMBL/GenBank/DDBJ databases">
        <title>30 novel species of actinomycetes from the DSMZ collection.</title>
        <authorList>
            <person name="Nouioui I."/>
        </authorList>
    </citation>
    <scope>NUCLEOTIDE SEQUENCE [LARGE SCALE GENOMIC DNA]</scope>
    <source>
        <strain evidence="14">DSM 41982</strain>
    </source>
</reference>
<comment type="subcellular location">
    <subcellularLocation>
        <location evidence="1">Secreted</location>
        <location evidence="1">Cell wall</location>
    </subcellularLocation>
</comment>
<keyword evidence="3" id="KW-0964">Secreted</keyword>
<evidence type="ECO:0000259" key="12">
    <source>
        <dbReference type="PROSITE" id="PS51884"/>
    </source>
</evidence>
<name>A0ABD5E593_9ACTN</name>
<feature type="region of interest" description="Disordered" evidence="9">
    <location>
        <begin position="165"/>
        <end position="234"/>
    </location>
</feature>
<feature type="compositionally biased region" description="Polar residues" evidence="9">
    <location>
        <begin position="219"/>
        <end position="231"/>
    </location>
</feature>
<gene>
    <name evidence="13" type="ORF">RM574_10765</name>
</gene>
<dbReference type="RefSeq" id="WP_093853346.1">
    <property type="nucleotide sequence ID" value="NZ_JAVRER010000012.1"/>
</dbReference>
<proteinExistence type="predicted"/>
<evidence type="ECO:0000256" key="6">
    <source>
        <dbReference type="ARBA" id="ARBA00023087"/>
    </source>
</evidence>